<dbReference type="EMBL" id="JAHLUX010000005">
    <property type="protein sequence ID" value="KAG7819131.1"/>
    <property type="molecule type" value="Genomic_DNA"/>
</dbReference>
<organism evidence="5 6">
    <name type="scientific">Pichia angusta</name>
    <name type="common">Yeast</name>
    <name type="synonym">Hansenula polymorpha</name>
    <dbReference type="NCBI Taxonomy" id="870730"/>
    <lineage>
        <taxon>Eukaryota</taxon>
        <taxon>Fungi</taxon>
        <taxon>Dikarya</taxon>
        <taxon>Ascomycota</taxon>
        <taxon>Saccharomycotina</taxon>
        <taxon>Pichiomycetes</taxon>
        <taxon>Pichiales</taxon>
        <taxon>Pichiaceae</taxon>
        <taxon>Ogataea</taxon>
    </lineage>
</organism>
<dbReference type="GO" id="GO:0006113">
    <property type="term" value="P:fermentation"/>
    <property type="evidence" value="ECO:0007669"/>
    <property type="project" value="InterPro"/>
</dbReference>
<evidence type="ECO:0000256" key="2">
    <source>
        <dbReference type="SAM" id="Phobius"/>
    </source>
</evidence>
<feature type="domain" description="Csf1 N-terminal" evidence="3">
    <location>
        <begin position="1264"/>
        <end position="1440"/>
    </location>
</feature>
<dbReference type="Proteomes" id="UP001196530">
    <property type="component" value="Unassembled WGS sequence"/>
</dbReference>
<feature type="domain" description="Csf1 N-terminal" evidence="3">
    <location>
        <begin position="35"/>
        <end position="771"/>
    </location>
</feature>
<reference evidence="5" key="1">
    <citation type="journal article" date="2021" name="G3 (Bethesda)">
        <title>Genomic diversity, chromosomal rearrangements, and interspecies hybridization in the ogataea polymorpha species complex.</title>
        <authorList>
            <person name="Hanson S.J."/>
            <person name="Cinneide E.O."/>
            <person name="Salzberg L.I."/>
            <person name="Wolfe K.H."/>
            <person name="McGowan J."/>
            <person name="Fitzpatrick D.A."/>
            <person name="Matlin K."/>
        </authorList>
    </citation>
    <scope>NUCLEOTIDE SEQUENCE</scope>
    <source>
        <strain evidence="5">61-244</strain>
    </source>
</reference>
<feature type="domain" description="Csf1 N-terminal" evidence="3">
    <location>
        <begin position="785"/>
        <end position="1206"/>
    </location>
</feature>
<dbReference type="RefSeq" id="XP_043060153.1">
    <property type="nucleotide sequence ID" value="XM_043203536.1"/>
</dbReference>
<evidence type="ECO:0000313" key="5">
    <source>
        <dbReference type="EMBL" id="KAG7819131.1"/>
    </source>
</evidence>
<feature type="region of interest" description="Disordered" evidence="1">
    <location>
        <begin position="1094"/>
        <end position="1125"/>
    </location>
</feature>
<protein>
    <recommendedName>
        <fullName evidence="7">Protein CSF1</fullName>
    </recommendedName>
</protein>
<name>A0AAN6DHG6_PICAN</name>
<keyword evidence="2" id="KW-1133">Transmembrane helix</keyword>
<dbReference type="Pfam" id="PF25038">
    <property type="entry name" value="Csf1_C"/>
    <property type="match status" value="1"/>
</dbReference>
<proteinExistence type="predicted"/>
<accession>A0AAN6DHG6</accession>
<feature type="transmembrane region" description="Helical" evidence="2">
    <location>
        <begin position="20"/>
        <end position="41"/>
    </location>
</feature>
<feature type="region of interest" description="Disordered" evidence="1">
    <location>
        <begin position="161"/>
        <end position="183"/>
    </location>
</feature>
<feature type="domain" description="Csf1 C-terminal region" evidence="4">
    <location>
        <begin position="2006"/>
        <end position="2937"/>
    </location>
</feature>
<dbReference type="InterPro" id="IPR048636">
    <property type="entry name" value="Csf1_N"/>
</dbReference>
<feature type="compositionally biased region" description="Low complexity" evidence="1">
    <location>
        <begin position="165"/>
        <end position="174"/>
    </location>
</feature>
<dbReference type="PANTHER" id="PTHR32085:SF3">
    <property type="entry name" value="PROTEIN CSF1"/>
    <property type="match status" value="1"/>
</dbReference>
<feature type="region of interest" description="Disordered" evidence="1">
    <location>
        <begin position="376"/>
        <end position="395"/>
    </location>
</feature>
<sequence length="2938" mass="332381">MDVTTQFGYASVNRSINLQWVYMVEWVIALLGSIGILFYFNRLMGSIVSFLLKYILWKRYKVRLKVQSYKVSFLGGRLFFKNVTIITKNEMILIHQGWLTWRYWLTSVRQSGFITEQENTKNGLLPTRLLMEIYGLEVFVYNRMNVYDELLRKLNEETGHTEKQSYSTSRSSENSSDENTINDFEESDERYVPQFIKILPLKVLIKQGGFVIGNQTTTSLLVGSYTSLEGLFDCLQPASKYDKCRVDHDVRANQLQLYLKPNVSYEGMDQIIKEFDQEQNHKFKRFLEKLGLYHSGTKKDSEKTKEEELHHWRGLERYLSYDSSTLSSFDENTHSDKRDNALVFSQSEYARYTHIFDSEYVDIHYYYDIPGNTPATPANTSADDPDIRNGGAPPANNIDLSISEGVIHYGPWAEKERAFLHQMLFPSICRDAEPLDRLKSGSKRQYEWFKLFIESVDDLVLRIPFRESSKDVLYSNSDHSQNQLERRPFGWLELKVGQNSTFNISTSYIPSAESGWANKFHVDFNNPVISSSVNHQIFFKAMKHSINADVGYPLQWNGPATWIFQNRSTNAELYLLREHIELLTDMFGDFSSGYPTPYELFRPFFYKINWKVYNYNISLNLNEKNIVSHPLDYNDNIYVSFCGSELDLAVDIPLDTVYRKSTVFDYKLNTTFDLAVHFPPWHTGYNFLRKKEVGRANNFEMSGSFIYFNVIDIDTVDNIVVNCTCEDTTLECYGFIVKYVLLLKANYFGEDINFQTLGEFLEDMNDKSREKPVPEEFKPFGIKLRNETDLHFSFCVKNGCLVLPAHNYDCETHVALHFENLDIDLRFNNYYMDLQANFSEIYGRSLENADEDMIFSTTSNNVRFDPQLYIEQLPVHGHRTFGLPPDEPTYYCRWDFHPGQITVDSEPVFLDTVRRSLGSLAVGYNDLENSLDLPEEALFDMLNLSFSCPEILLKINGPSCGLSVRLDTLHLTISDQSSATYNSRINLKIEDIVLQGMHGTETVMDVRTSVYVSDFVRKPDFATRKEAQKAHMKIHDAPFHRCPFLLAPSDRDTTYHENYGGLRPFLNFPDVPPPLNSNSIDLLIASYPERLKDALRDDDGSDSSSFADDSSFHAADSSPKVSSENDGFELDSIVCSFDAVDGYIDPKIALVLSYIISNKEVVSVTNVLDEIQNDFIMHLTKKHATKSQKVNIKALIPMINLKLTESRTSGDCVDISISNPTLSAAIEPEGGVDVLAADVSEISINILKSGRSVCSLDMTKLRVDVYDSKVSTSVMIDEEHVYLDVEPTSLQWVENYISILIDPMRKAALEISETMASTTKAKIDTVYSISKGGTDYSVRHDPSCITKPSYISKFSDEHIRREDSWKIITRIRHIAYNLPKSWHDATQKRFDEHSWNAPEDAKERVFDVFLNWRRWEFSNISTSYVLMSVFGDTRSRAEQKSFSLTAAFATSKLSVHPFSNLVVIENLELAVSKGKLSEELYQMATELSMINIQDQINVGVSIGAFNTSVTSMKESIPYISDLVASMASKSSADQTVEVVNATEPNPLFFSTSLLVKEFTHQVAIERSSVNVRGSNWVLTLSGVKSAKNLIFAMLLNNTSVGVDFMLDKMKLVQLKCFENSLLVSKAGSAGDGQVYVDLSTSSINISAGSGSDFYLKALDVLIDEEYNLLAPLINDLKRNQERGSQRQKSPVTQSSNEFLGQLEGKVTGSIFVSKISLQLEVLSPILYKMDVQDIAFDLTASDQGAMSNFTVSRISSRIISTSTTQQVQFATVFVGNLNLLTSFIERYGRFDVFAQVHADQLGINCSQRNVIYLAKLAESDYRAALEYFRKFETRFHSLSQKLGNKSNHVSKAGDSSFIVKATAAVALDSLSFTCLLNKNQTFLDCSKITMKFVTSDFNYTGNKPQGFLKLPSTKVSMLSHGPQTSRFTICDVNLELKGSTSVSSEKKLHELELISEHCRFVLDPHFTRELLDVYFDFQKKFNTYQFPRKPTPRQNVSAEEIWDLLSVYSIRIVSKNMCIGWLLPKPERLLSDASDVPGFIIGYEKAETVCSTKTGNVLVSSMYLATAHGNSSMNFYSTGDESLSANRAYFPRFELDYKVSRTPEGRDIYAELHGDKVDFKLETTIFSVADRLARSVIHVQEKLESMVFHEIAQAETADGSATLFSSIHSNLRLIGCIFAFNGASIMIINPTTDSNRKPTSLCLQAPSVRIATEYIKCRDSVKKHVVLIQAVTSSTDNALSASCVPVIVSLVNSVKAFANRSHSKKSKLPTARKPEERRPSVGEKEPVSVSLERIFEKFKINFSLKVEPQRLTLSCEPSAKVEAAVSTNGLFWHFNTDTDLITTTICIEKLRAKLQHVYSKETSGSLGINDILLSATVAKADGVKTMSNTSKISNIDSYLNIQQRQDVDIFREIWLPSELYKGSVEKPHQSEDISLQNIAARVKDMSNTTVLPWILTLLVGKVKLKVDLGFSLGTLDVEVDKCWVKSTKVTNRDQNLKLELGQLRIVSEGRLGGLLVVERARMASAISWSKEKGMENIPLVFLSAGFRSLETKISLDYHIFCIAVITKAMASIYNQSVDNHADKLVGKTSMESFNVYMTALTASNFVDIYTIGLRIRQDIKISYHQTLNDALDDQRQSFRDAVGPSESSLSLPASRKTDTSSSSTVKTVEMFLDVIDEFYTNLDVRIGSMQLQIFPSSLMDTQALVIRVGASRAKFEQIKTSIMENKLDMNLDNFTVALSSFKSKPTEASLEEPGVRSYVKLANTATGGSIFVFPSLNVYMDAFQHPGSNQIKFKFSSSFGGNVDVRWKLGSVYFIREMWYSHATTLKTRLTALRIFTSGYGTDFDDLLEENYKESIFEAVNLEDRLKDVESDQKYVYVPLEEPHIETPRLRDLGNATPPLEWFGLHRNKFPNLTHQFVIVGLQQVVKEAEARYANVLK</sequence>
<feature type="compositionally biased region" description="Basic and acidic residues" evidence="1">
    <location>
        <begin position="2272"/>
        <end position="2284"/>
    </location>
</feature>
<evidence type="ECO:0000313" key="6">
    <source>
        <dbReference type="Proteomes" id="UP001196530"/>
    </source>
</evidence>
<dbReference type="Pfam" id="PF21678">
    <property type="entry name" value="Csf1_N"/>
    <property type="match status" value="3"/>
</dbReference>
<evidence type="ECO:0008006" key="7">
    <source>
        <dbReference type="Google" id="ProtNLM"/>
    </source>
</evidence>
<dbReference type="PANTHER" id="PTHR32085">
    <property type="entry name" value="PROTEIN CSF1"/>
    <property type="match status" value="1"/>
</dbReference>
<comment type="caution">
    <text evidence="5">The sequence shown here is derived from an EMBL/GenBank/DDBJ whole genome shotgun (WGS) entry which is preliminary data.</text>
</comment>
<dbReference type="InterPro" id="IPR056779">
    <property type="entry name" value="Csf1_C"/>
</dbReference>
<dbReference type="GeneID" id="66127050"/>
<keyword evidence="2" id="KW-0812">Transmembrane</keyword>
<keyword evidence="2" id="KW-0472">Membrane</keyword>
<dbReference type="GO" id="GO:0016020">
    <property type="term" value="C:membrane"/>
    <property type="evidence" value="ECO:0007669"/>
    <property type="project" value="InterPro"/>
</dbReference>
<gene>
    <name evidence="5" type="ORF">KL928_002999</name>
</gene>
<evidence type="ECO:0000259" key="4">
    <source>
        <dbReference type="Pfam" id="PF25038"/>
    </source>
</evidence>
<feature type="compositionally biased region" description="Low complexity" evidence="1">
    <location>
        <begin position="1102"/>
        <end position="1118"/>
    </location>
</feature>
<dbReference type="InterPro" id="IPR029636">
    <property type="entry name" value="Csf1"/>
</dbReference>
<feature type="region of interest" description="Disordered" evidence="1">
    <location>
        <begin position="2262"/>
        <end position="2284"/>
    </location>
</feature>
<evidence type="ECO:0000256" key="1">
    <source>
        <dbReference type="SAM" id="MobiDB-lite"/>
    </source>
</evidence>
<evidence type="ECO:0000259" key="3">
    <source>
        <dbReference type="Pfam" id="PF21678"/>
    </source>
</evidence>